<dbReference type="AlphaFoldDB" id="A0A9R0V2R5"/>
<proteinExistence type="predicted"/>
<evidence type="ECO:0000256" key="1">
    <source>
        <dbReference type="SAM" id="SignalP"/>
    </source>
</evidence>
<dbReference type="Proteomes" id="UP000324705">
    <property type="component" value="Chromosome 1B"/>
</dbReference>
<organism evidence="2 3">
    <name type="scientific">Triticum turgidum subsp. durum</name>
    <name type="common">Durum wheat</name>
    <name type="synonym">Triticum durum</name>
    <dbReference type="NCBI Taxonomy" id="4567"/>
    <lineage>
        <taxon>Eukaryota</taxon>
        <taxon>Viridiplantae</taxon>
        <taxon>Streptophyta</taxon>
        <taxon>Embryophyta</taxon>
        <taxon>Tracheophyta</taxon>
        <taxon>Spermatophyta</taxon>
        <taxon>Magnoliopsida</taxon>
        <taxon>Liliopsida</taxon>
        <taxon>Poales</taxon>
        <taxon>Poaceae</taxon>
        <taxon>BOP clade</taxon>
        <taxon>Pooideae</taxon>
        <taxon>Triticodae</taxon>
        <taxon>Triticeae</taxon>
        <taxon>Triticinae</taxon>
        <taxon>Triticum</taxon>
    </lineage>
</organism>
<feature type="signal peptide" evidence="1">
    <location>
        <begin position="1"/>
        <end position="25"/>
    </location>
</feature>
<evidence type="ECO:0000313" key="3">
    <source>
        <dbReference type="Proteomes" id="UP000324705"/>
    </source>
</evidence>
<feature type="chain" id="PRO_5040129121" description="Secreted protein" evidence="1">
    <location>
        <begin position="26"/>
        <end position="99"/>
    </location>
</feature>
<sequence>MGWCNFSFRPLMCTLFVLWTNSCLKEHQVCSILLSTKLEIGIGLPSLSTRQSIWYPLSNNFVPVRTMPAFMFPLILPNMESAIYTWMKVSSKLVIVNEF</sequence>
<keyword evidence="1" id="KW-0732">Signal</keyword>
<name>A0A9R0V2R5_TRITD</name>
<keyword evidence="3" id="KW-1185">Reference proteome</keyword>
<accession>A0A9R0V2R5</accession>
<dbReference type="EMBL" id="LT934112">
    <property type="protein sequence ID" value="VAH12490.1"/>
    <property type="molecule type" value="Genomic_DNA"/>
</dbReference>
<evidence type="ECO:0000313" key="2">
    <source>
        <dbReference type="EMBL" id="VAH12490.1"/>
    </source>
</evidence>
<reference evidence="2 3" key="1">
    <citation type="submission" date="2017-09" db="EMBL/GenBank/DDBJ databases">
        <authorList>
            <consortium name="International Durum Wheat Genome Sequencing Consortium (IDWGSC)"/>
            <person name="Milanesi L."/>
        </authorList>
    </citation>
    <scope>NUCLEOTIDE SEQUENCE [LARGE SCALE GENOMIC DNA]</scope>
    <source>
        <strain evidence="3">cv. Svevo</strain>
    </source>
</reference>
<protein>
    <recommendedName>
        <fullName evidence="4">Secreted protein</fullName>
    </recommendedName>
</protein>
<gene>
    <name evidence="2" type="ORF">TRITD_1Bv1G006180</name>
</gene>
<dbReference type="Gramene" id="TRITD1Bv1G006180.1">
    <property type="protein sequence ID" value="TRITD1Bv1G006180.1"/>
    <property type="gene ID" value="TRITD1Bv1G006180"/>
</dbReference>
<evidence type="ECO:0008006" key="4">
    <source>
        <dbReference type="Google" id="ProtNLM"/>
    </source>
</evidence>